<evidence type="ECO:0000313" key="2">
    <source>
        <dbReference type="Proteomes" id="UP000559256"/>
    </source>
</evidence>
<organism evidence="1 2">
    <name type="scientific">Tetrapyrgos nigripes</name>
    <dbReference type="NCBI Taxonomy" id="182062"/>
    <lineage>
        <taxon>Eukaryota</taxon>
        <taxon>Fungi</taxon>
        <taxon>Dikarya</taxon>
        <taxon>Basidiomycota</taxon>
        <taxon>Agaricomycotina</taxon>
        <taxon>Agaricomycetes</taxon>
        <taxon>Agaricomycetidae</taxon>
        <taxon>Agaricales</taxon>
        <taxon>Marasmiineae</taxon>
        <taxon>Marasmiaceae</taxon>
        <taxon>Tetrapyrgos</taxon>
    </lineage>
</organism>
<evidence type="ECO:0000313" key="1">
    <source>
        <dbReference type="EMBL" id="KAF5373111.1"/>
    </source>
</evidence>
<dbReference type="InterPro" id="IPR052058">
    <property type="entry name" value="Alcohol_O-acetyltransferase"/>
</dbReference>
<reference evidence="1 2" key="1">
    <citation type="journal article" date="2020" name="ISME J.">
        <title>Uncovering the hidden diversity of litter-decomposition mechanisms in mushroom-forming fungi.</title>
        <authorList>
            <person name="Floudas D."/>
            <person name="Bentzer J."/>
            <person name="Ahren D."/>
            <person name="Johansson T."/>
            <person name="Persson P."/>
            <person name="Tunlid A."/>
        </authorList>
    </citation>
    <scope>NUCLEOTIDE SEQUENCE [LARGE SCALE GENOMIC DNA]</scope>
    <source>
        <strain evidence="1 2">CBS 291.85</strain>
    </source>
</reference>
<protein>
    <submittedName>
        <fullName evidence="1">Uncharacterized protein</fullName>
    </submittedName>
</protein>
<sequence>MAEGLWDECGESYRRLLGDSEYSYFPASQNNGVGDMFLHLAFRASVALIQEDRVAIAWAVIRSRHPLLVSTVTIDAEHPNRAFFNFCPPGTKEDAISEARKALTFTNQSEEELIHDYMNGPRTLSNDHLSTLVISTPRQAKNSSAQETTHYDLLMCAPHFAGDGSSLHQCSHELLALIASQLPDAQLSEEIRFGAVSWKDVLPPALETRLPVPQSPLAKAASKINYAQTLRKEVGGHVFARSQRGPQRTISVEKAFTEAETASILRNCKSQQVTINHALFVLCNFAWNSCNNLHHSEGSRLPLMMYTAINLRPYLSPHAASTYWFLALTYFNIVLPSFLPQDNYNKVFWHRARSVKAQTRKAVVSPFLTARALEGARTRASRARGISVSVPGMDVIENKSESSSEALTEPAPSLALMGLSLIGNLDVTYAREEYPSIELLSVRTASRQKPGGLLLLEHTFGKKLWLQLFWDEKGFKEGQIEKFWECLQNTVHGFLI</sequence>
<accession>A0A8H5GXH9</accession>
<gene>
    <name evidence="1" type="ORF">D9758_001718</name>
</gene>
<dbReference type="InterPro" id="IPR023213">
    <property type="entry name" value="CAT-like_dom_sf"/>
</dbReference>
<dbReference type="Gene3D" id="3.30.559.30">
    <property type="entry name" value="Nonribosomal peptide synthetase, condensation domain"/>
    <property type="match status" value="1"/>
</dbReference>
<proteinExistence type="predicted"/>
<dbReference type="Gene3D" id="3.30.559.10">
    <property type="entry name" value="Chloramphenicol acetyltransferase-like domain"/>
    <property type="match status" value="1"/>
</dbReference>
<dbReference type="EMBL" id="JAACJM010000004">
    <property type="protein sequence ID" value="KAF5373111.1"/>
    <property type="molecule type" value="Genomic_DNA"/>
</dbReference>
<name>A0A8H5GXH9_9AGAR</name>
<dbReference type="PANTHER" id="PTHR28037">
    <property type="entry name" value="ALCOHOL O-ACETYLTRANSFERASE 1-RELATED"/>
    <property type="match status" value="1"/>
</dbReference>
<keyword evidence="2" id="KW-1185">Reference proteome</keyword>
<dbReference type="OrthoDB" id="3355480at2759"/>
<dbReference type="PANTHER" id="PTHR28037:SF1">
    <property type="entry name" value="ALCOHOL O-ACETYLTRANSFERASE 1-RELATED"/>
    <property type="match status" value="1"/>
</dbReference>
<dbReference type="AlphaFoldDB" id="A0A8H5GXH9"/>
<comment type="caution">
    <text evidence="1">The sequence shown here is derived from an EMBL/GenBank/DDBJ whole genome shotgun (WGS) entry which is preliminary data.</text>
</comment>
<dbReference type="Proteomes" id="UP000559256">
    <property type="component" value="Unassembled WGS sequence"/>
</dbReference>